<dbReference type="InterPro" id="IPR015353">
    <property type="entry name" value="Rubisco_LSMT_subst-bd"/>
</dbReference>
<comment type="similarity">
    <text evidence="4">Belongs to the class V-like SAM-binding methyltransferase superfamily. Histone-lysine methyltransferase family. SETD6 subfamily.</text>
</comment>
<accession>A0A0D1Z0T7</accession>
<reference evidence="7 8" key="1">
    <citation type="submission" date="2015-01" db="EMBL/GenBank/DDBJ databases">
        <title>The Genome Sequence of Exophiala sideris CBS121828.</title>
        <authorList>
            <consortium name="The Broad Institute Genomics Platform"/>
            <person name="Cuomo C."/>
            <person name="de Hoog S."/>
            <person name="Gorbushina A."/>
            <person name="Stielow B."/>
            <person name="Teixiera M."/>
            <person name="Abouelleil A."/>
            <person name="Chapman S.B."/>
            <person name="Priest M."/>
            <person name="Young S.K."/>
            <person name="Wortman J."/>
            <person name="Nusbaum C."/>
            <person name="Birren B."/>
        </authorList>
    </citation>
    <scope>NUCLEOTIDE SEQUENCE [LARGE SCALE GENOMIC DNA]</scope>
    <source>
        <strain evidence="7 8">CBS 121828</strain>
    </source>
</reference>
<dbReference type="EC" id="2.1.1.-" evidence="4"/>
<dbReference type="GO" id="GO:0016279">
    <property type="term" value="F:protein-lysine N-methyltransferase activity"/>
    <property type="evidence" value="ECO:0007669"/>
    <property type="project" value="UniProtKB-UniRule"/>
</dbReference>
<evidence type="ECO:0000313" key="8">
    <source>
        <dbReference type="Proteomes" id="UP000053599"/>
    </source>
</evidence>
<gene>
    <name evidence="7" type="ORF">PV11_08008</name>
</gene>
<dbReference type="InterPro" id="IPR050600">
    <property type="entry name" value="SETD3_SETD6_MTase"/>
</dbReference>
<dbReference type="GO" id="GO:0005634">
    <property type="term" value="C:nucleus"/>
    <property type="evidence" value="ECO:0007669"/>
    <property type="project" value="UniProtKB-SubCell"/>
</dbReference>
<proteinExistence type="inferred from homology"/>
<dbReference type="InterPro" id="IPR036464">
    <property type="entry name" value="Rubisco_LSMT_subst-bd_sf"/>
</dbReference>
<dbReference type="HOGENOM" id="CLU_017135_0_0_1"/>
<keyword evidence="4" id="KW-0539">Nucleus</keyword>
<feature type="region of interest" description="Disordered" evidence="5">
    <location>
        <begin position="459"/>
        <end position="484"/>
    </location>
</feature>
<evidence type="ECO:0000256" key="4">
    <source>
        <dbReference type="PIRNR" id="PIRNR011771"/>
    </source>
</evidence>
<dbReference type="InterPro" id="IPR011383">
    <property type="entry name" value="N-lys_methylase_SETD6"/>
</dbReference>
<dbReference type="Pfam" id="PF09273">
    <property type="entry name" value="Rubis-subs-bind"/>
    <property type="match status" value="1"/>
</dbReference>
<dbReference type="InterPro" id="IPR001214">
    <property type="entry name" value="SET_dom"/>
</dbReference>
<evidence type="ECO:0000256" key="2">
    <source>
        <dbReference type="ARBA" id="ARBA00022679"/>
    </source>
</evidence>
<comment type="function">
    <text evidence="4">S-adenosyl-L-methionine-dependent protein-lysine N-methyltransferase that monomethylates 60S ribosomal protein L42.</text>
</comment>
<name>A0A0D1Z0T7_9EURO</name>
<protein>
    <recommendedName>
        <fullName evidence="4">Ribosomal lysine N-methyltransferase 4</fullName>
        <ecNumber evidence="4">2.1.1.-</ecNumber>
    </recommendedName>
</protein>
<dbReference type="FunFam" id="3.90.1410.10:FF:000007">
    <property type="entry name" value="Ribosomal lysine N-methyltransferase 4"/>
    <property type="match status" value="1"/>
</dbReference>
<dbReference type="PANTHER" id="PTHR13271">
    <property type="entry name" value="UNCHARACTERIZED PUTATIVE METHYLTRANSFERASE"/>
    <property type="match status" value="1"/>
</dbReference>
<sequence>MAEVGDSSVRRSVDQSSAQFVEWFSAVDGTRLSTKIQLKDLSAESAGRGAVAKEAIAEDEELFAVPQPLVLMTSTSSIPPSVLEPLAESGSWPPLIVTIIYEYLRRESSPWYPYFRVLPTTFDTLMFWNEAELAELQAGAVRDKIGKSEAEEAWKETIVPIMLQHPELFPVPGTTASDRAAELIKLAHMAGSLIMAYAFDIDRDEDDDRPQDSGSEDEFQEDDEDEPLKGMVPFADMLNADADRNNARLFQEENYLIMKATKPIAAGEQIFNDYGPLPRSDLLRMYGYVTDNYAKYDVVEFSHDLILEVAGKKHDRNNKMWLKREEQLDELGVLDDGYSIPRPDSTATKLEDIIPGQVHMLLRALCAHEQDETPRKPKDSVSVPEAALLQSVLTKRLSEYSTTYSQDQTMLQSLQSGDNVIPEGCNVRRFAMALQVRMGEKEILRQLITFCQQHIEQKSAETATAKRGRSDETSQQARATKRRK</sequence>
<dbReference type="Proteomes" id="UP000053599">
    <property type="component" value="Unassembled WGS sequence"/>
</dbReference>
<organism evidence="7 8">
    <name type="scientific">Exophiala sideris</name>
    <dbReference type="NCBI Taxonomy" id="1016849"/>
    <lineage>
        <taxon>Eukaryota</taxon>
        <taxon>Fungi</taxon>
        <taxon>Dikarya</taxon>
        <taxon>Ascomycota</taxon>
        <taxon>Pezizomycotina</taxon>
        <taxon>Eurotiomycetes</taxon>
        <taxon>Chaetothyriomycetidae</taxon>
        <taxon>Chaetothyriales</taxon>
        <taxon>Herpotrichiellaceae</taxon>
        <taxon>Exophiala</taxon>
    </lineage>
</organism>
<evidence type="ECO:0000256" key="5">
    <source>
        <dbReference type="SAM" id="MobiDB-lite"/>
    </source>
</evidence>
<keyword evidence="2 4" id="KW-0808">Transferase</keyword>
<keyword evidence="1 4" id="KW-0489">Methyltransferase</keyword>
<feature type="compositionally biased region" description="Acidic residues" evidence="5">
    <location>
        <begin position="204"/>
        <end position="226"/>
    </location>
</feature>
<dbReference type="InterPro" id="IPR046341">
    <property type="entry name" value="SET_dom_sf"/>
</dbReference>
<feature type="region of interest" description="Disordered" evidence="5">
    <location>
        <begin position="204"/>
        <end position="228"/>
    </location>
</feature>
<dbReference type="PANTHER" id="PTHR13271:SF34">
    <property type="entry name" value="N-LYSINE METHYLTRANSFERASE SETD6"/>
    <property type="match status" value="1"/>
</dbReference>
<dbReference type="SUPFAM" id="SSF82199">
    <property type="entry name" value="SET domain"/>
    <property type="match status" value="1"/>
</dbReference>
<dbReference type="PIRSF" id="PIRSF011771">
    <property type="entry name" value="RMS1_SET"/>
    <property type="match status" value="1"/>
</dbReference>
<dbReference type="Gene3D" id="3.90.1410.10">
    <property type="entry name" value="set domain protein methyltransferase, domain 1"/>
    <property type="match status" value="1"/>
</dbReference>
<evidence type="ECO:0000313" key="7">
    <source>
        <dbReference type="EMBL" id="KIV80513.1"/>
    </source>
</evidence>
<dbReference type="STRING" id="1016849.A0A0D1Z0T7"/>
<dbReference type="PROSITE" id="PS50280">
    <property type="entry name" value="SET"/>
    <property type="match status" value="1"/>
</dbReference>
<evidence type="ECO:0000259" key="6">
    <source>
        <dbReference type="PROSITE" id="PS50280"/>
    </source>
</evidence>
<dbReference type="SUPFAM" id="SSF81822">
    <property type="entry name" value="RuBisCo LSMT C-terminal, substrate-binding domain"/>
    <property type="match status" value="1"/>
</dbReference>
<dbReference type="GO" id="GO:0032259">
    <property type="term" value="P:methylation"/>
    <property type="evidence" value="ECO:0007669"/>
    <property type="project" value="UniProtKB-KW"/>
</dbReference>
<dbReference type="AlphaFoldDB" id="A0A0D1Z0T7"/>
<dbReference type="Gene3D" id="3.90.1420.10">
    <property type="entry name" value="Rubisco LSMT, substrate-binding domain"/>
    <property type="match status" value="1"/>
</dbReference>
<dbReference type="OrthoDB" id="341421at2759"/>
<evidence type="ECO:0000256" key="1">
    <source>
        <dbReference type="ARBA" id="ARBA00022603"/>
    </source>
</evidence>
<evidence type="ECO:0000256" key="3">
    <source>
        <dbReference type="ARBA" id="ARBA00022691"/>
    </source>
</evidence>
<feature type="domain" description="SET" evidence="6">
    <location>
        <begin position="34"/>
        <end position="275"/>
    </location>
</feature>
<comment type="subcellular location">
    <subcellularLocation>
        <location evidence="4">Nucleus</location>
    </subcellularLocation>
</comment>
<dbReference type="Pfam" id="PF00856">
    <property type="entry name" value="SET"/>
    <property type="match status" value="1"/>
</dbReference>
<keyword evidence="3 4" id="KW-0949">S-adenosyl-L-methionine</keyword>
<dbReference type="EMBL" id="KN846953">
    <property type="protein sequence ID" value="KIV80513.1"/>
    <property type="molecule type" value="Genomic_DNA"/>
</dbReference>